<dbReference type="EMBL" id="JAHWXQ010000006">
    <property type="protein sequence ID" value="MBW3366794.1"/>
    <property type="molecule type" value="Genomic_DNA"/>
</dbReference>
<comment type="caution">
    <text evidence="1">The sequence shown here is derived from an EMBL/GenBank/DDBJ whole genome shotgun (WGS) entry which is preliminary data.</text>
</comment>
<sequence>MQKLVNALIIAATIVCQACQSDGEQQSKSEATIAGEPVPLPDDVLSVTKPLIGGILYSEPDFNSPTITHFDTAQQVQLLDTTDALFIKVRLSKNAETYTGYISKAILPEQL</sequence>
<accession>A0ABS6XFN1</accession>
<keyword evidence="2" id="KW-1185">Reference proteome</keyword>
<dbReference type="Proteomes" id="UP000774935">
    <property type="component" value="Unassembled WGS sequence"/>
</dbReference>
<dbReference type="Gene3D" id="2.30.30.40">
    <property type="entry name" value="SH3 Domains"/>
    <property type="match status" value="1"/>
</dbReference>
<evidence type="ECO:0000313" key="1">
    <source>
        <dbReference type="EMBL" id="MBW3366794.1"/>
    </source>
</evidence>
<dbReference type="RefSeq" id="WP_199111534.1">
    <property type="nucleotide sequence ID" value="NZ_JAHWXQ010000006.1"/>
</dbReference>
<proteinExistence type="predicted"/>
<name>A0ABS6XFN1_9BACT</name>
<reference evidence="1 2" key="1">
    <citation type="submission" date="2021-07" db="EMBL/GenBank/DDBJ databases">
        <authorList>
            <person name="Kim M.K."/>
        </authorList>
    </citation>
    <scope>NUCLEOTIDE SEQUENCE [LARGE SCALE GENOMIC DNA]</scope>
    <source>
        <strain evidence="1 2">HLY7-15</strain>
    </source>
</reference>
<organism evidence="1 2">
    <name type="scientific">Pontibacter populi</name>
    <dbReference type="NCBI Taxonomy" id="890055"/>
    <lineage>
        <taxon>Bacteria</taxon>
        <taxon>Pseudomonadati</taxon>
        <taxon>Bacteroidota</taxon>
        <taxon>Cytophagia</taxon>
        <taxon>Cytophagales</taxon>
        <taxon>Hymenobacteraceae</taxon>
        <taxon>Pontibacter</taxon>
    </lineage>
</organism>
<gene>
    <name evidence="1" type="ORF">KYK27_17170</name>
</gene>
<protein>
    <submittedName>
        <fullName evidence="1">SH3 domain-containing protein</fullName>
    </submittedName>
</protein>
<evidence type="ECO:0000313" key="2">
    <source>
        <dbReference type="Proteomes" id="UP000774935"/>
    </source>
</evidence>